<dbReference type="GO" id="GO:0004725">
    <property type="term" value="F:protein tyrosine phosphatase activity"/>
    <property type="evidence" value="ECO:0007669"/>
    <property type="project" value="UniProtKB-EC"/>
</dbReference>
<dbReference type="InterPro" id="IPR050348">
    <property type="entry name" value="Protein-Tyr_Phosphatase"/>
</dbReference>
<dbReference type="InterPro" id="IPR000242">
    <property type="entry name" value="PTP_cat"/>
</dbReference>
<feature type="domain" description="Ig-like" evidence="9">
    <location>
        <begin position="234"/>
        <end position="305"/>
    </location>
</feature>
<dbReference type="FunFam" id="3.90.190.10:FF:000102">
    <property type="entry name" value="Receptor-type tyrosine-protein phosphatase"/>
    <property type="match status" value="2"/>
</dbReference>
<reference evidence="10 11" key="1">
    <citation type="journal article" date="2023" name="BMC Biol.">
        <title>The compact genome of the sponge Oopsacas minuta (Hexactinellida) is lacking key metazoan core genes.</title>
        <authorList>
            <person name="Santini S."/>
            <person name="Schenkelaars Q."/>
            <person name="Jourda C."/>
            <person name="Duchesne M."/>
            <person name="Belahbib H."/>
            <person name="Rocher C."/>
            <person name="Selva M."/>
            <person name="Riesgo A."/>
            <person name="Vervoort M."/>
            <person name="Leys S.P."/>
            <person name="Kodjabachian L."/>
            <person name="Le Bivic A."/>
            <person name="Borchiellini C."/>
            <person name="Claverie J.M."/>
            <person name="Renard E."/>
        </authorList>
    </citation>
    <scope>NUCLEOTIDE SEQUENCE [LARGE SCALE GENOMIC DNA]</scope>
    <source>
        <strain evidence="10">SPO-2</strain>
    </source>
</reference>
<protein>
    <recommendedName>
        <fullName evidence="1">protein-tyrosine-phosphatase</fullName>
        <ecNumber evidence="1">3.1.3.48</ecNumber>
    </recommendedName>
</protein>
<evidence type="ECO:0000313" key="11">
    <source>
        <dbReference type="Proteomes" id="UP001165289"/>
    </source>
</evidence>
<feature type="chain" id="PRO_5043540935" description="protein-tyrosine-phosphatase" evidence="6">
    <location>
        <begin position="23"/>
        <end position="1117"/>
    </location>
</feature>
<dbReference type="Proteomes" id="UP001165289">
    <property type="component" value="Unassembled WGS sequence"/>
</dbReference>
<dbReference type="PANTHER" id="PTHR19134">
    <property type="entry name" value="RECEPTOR-TYPE TYROSINE-PROTEIN PHOSPHATASE"/>
    <property type="match status" value="1"/>
</dbReference>
<dbReference type="Pfam" id="PF00102">
    <property type="entry name" value="Y_phosphatase"/>
    <property type="match status" value="2"/>
</dbReference>
<dbReference type="InterPro" id="IPR016130">
    <property type="entry name" value="Tyr_Pase_AS"/>
</dbReference>
<dbReference type="SMART" id="SM00194">
    <property type="entry name" value="PTPc"/>
    <property type="match status" value="2"/>
</dbReference>
<keyword evidence="11" id="KW-1185">Reference proteome</keyword>
<dbReference type="PRINTS" id="PR00700">
    <property type="entry name" value="PRTYPHPHTASE"/>
</dbReference>
<keyword evidence="2" id="KW-0378">Hydrolase</keyword>
<dbReference type="InterPro" id="IPR000387">
    <property type="entry name" value="Tyr_Pase_dom"/>
</dbReference>
<dbReference type="SMART" id="SM00404">
    <property type="entry name" value="PTPc_motif"/>
    <property type="match status" value="2"/>
</dbReference>
<keyword evidence="10" id="KW-0675">Receptor</keyword>
<dbReference type="PANTHER" id="PTHR19134:SF559">
    <property type="entry name" value="TYROSINE-PROTEIN PHOSPHATASE DOMAIN-CONTAINING PROTEIN"/>
    <property type="match status" value="1"/>
</dbReference>
<keyword evidence="5" id="KW-0812">Transmembrane</keyword>
<evidence type="ECO:0000259" key="8">
    <source>
        <dbReference type="PROSITE" id="PS50056"/>
    </source>
</evidence>
<feature type="signal peptide" evidence="6">
    <location>
        <begin position="1"/>
        <end position="22"/>
    </location>
</feature>
<dbReference type="EC" id="3.1.3.48" evidence="1"/>
<keyword evidence="5" id="KW-0472">Membrane</keyword>
<evidence type="ECO:0000259" key="9">
    <source>
        <dbReference type="PROSITE" id="PS50835"/>
    </source>
</evidence>
<keyword evidence="3" id="KW-0904">Protein phosphatase</keyword>
<feature type="domain" description="Tyrosine specific protein phosphatases" evidence="8">
    <location>
        <begin position="1027"/>
        <end position="1100"/>
    </location>
</feature>
<dbReference type="Gene3D" id="3.90.190.10">
    <property type="entry name" value="Protein tyrosine phosphatase superfamily"/>
    <property type="match status" value="2"/>
</dbReference>
<organism evidence="10 11">
    <name type="scientific">Oopsacas minuta</name>
    <dbReference type="NCBI Taxonomy" id="111878"/>
    <lineage>
        <taxon>Eukaryota</taxon>
        <taxon>Metazoa</taxon>
        <taxon>Porifera</taxon>
        <taxon>Hexactinellida</taxon>
        <taxon>Hexasterophora</taxon>
        <taxon>Lyssacinosida</taxon>
        <taxon>Leucopsacidae</taxon>
        <taxon>Oopsacas</taxon>
    </lineage>
</organism>
<evidence type="ECO:0000256" key="1">
    <source>
        <dbReference type="ARBA" id="ARBA00013064"/>
    </source>
</evidence>
<sequence>MDLLILKILFYFSLTVFTNVHSQDISVEMAGVFVTFTSPFLVLNSGEPTRIKCTSNTSEFPEWVDPNNADIISSDVPAMNENIFAVSNTTEVSSTLTFTDNNISTEMEGEYACRIGSTTIFLPIFVMIPFLDVTIDPTDSSVIVTQGSGIMMLSCSSLGYPTPTITVSESLNLVETLTSTTSPVDIDITTLSAGLYNFTCSAVNSYKESSLEILLTLLPVTEIVLTPVEFLRTPFDNQSISTVDTNSPSYAIRVGSAFNLSCPFTEFQYPSPVTWTYTTLGGTGSSSRDISIPILTMEHAGNYTCGYLTDTVTLEIVPSSYRVLIQRNSVATPVAPTRIYQITTMDTVLFICIGTSTVDLSTEGWFYPSGGQVTSPYGGLTTNVSQMSVTYELTFDRAYMNLTGSYTCRVRGEDGVLNQLTVIVNISAVVIPPTTTPIIIITTPNTTNPNTIVSTSISTVTNDTNNSTTTVLPSGLTSIQLTLITAISLLFVFIVLMCIVTLICCIVACRITYMKSNISRSKSIQQIEESLELSIYNPIARCKFSGSYRKLSQDGNLGFVEQFKKLPTDTGKPSEMAQADANSEMNRDKHIVPFDDSRVILSPDDSGSDYINASFINGAFLPNRYIAAQAPMEAFVDHFWRMIWEHDVKVIVMLTKISECGIKLSYQYWPTSRPTQTYGIIIVDILEVTELRHCIIQTFKIKRMFEGKSRVVKHFQFLSWPENNVPDYPTSLITFTRRIRGYVKKQEIEAPILVHCNLGIGRTGSWIAIDILWDKLEWDDTSIDVYGCCCLLNMQRKHMIQYISQYVFTHRTIKELTETGNTEFEMEMFQHKFQEKIMIVQDHESLLGKEFKLLTTQYPNEQFRTAQLIENKNKNRYSHCIPIEEHRVILPKKSGDMYSDYINASYIDGNVRTSQFIITQTPCKANLEDFWRMVLLTRSEIMVIFPSPTKGSSSRRGSHYYPNLRAETVEGIYTISCLEDKTCEGFQYRIIGVKNTQDNTYLNLHHFQFLRLPNPGIDMVDSYQSMHNMLHAVKQKSYEVSKGGPITMHCSSGCGWSAVFIALFVLFDHLEKDSCIDVFQTVKALRLQRPYMVETLEQYEYIHQAVLEKFYPTLAHV</sequence>
<dbReference type="InterPro" id="IPR003599">
    <property type="entry name" value="Ig_sub"/>
</dbReference>
<dbReference type="PROSITE" id="PS50835">
    <property type="entry name" value="IG_LIKE"/>
    <property type="match status" value="1"/>
</dbReference>
<proteinExistence type="predicted"/>
<evidence type="ECO:0000256" key="5">
    <source>
        <dbReference type="SAM" id="Phobius"/>
    </source>
</evidence>
<dbReference type="SMART" id="SM00409">
    <property type="entry name" value="IG"/>
    <property type="match status" value="3"/>
</dbReference>
<dbReference type="AlphaFoldDB" id="A0AAV7JTK9"/>
<evidence type="ECO:0000256" key="2">
    <source>
        <dbReference type="ARBA" id="ARBA00022801"/>
    </source>
</evidence>
<accession>A0AAV7JTK9</accession>
<feature type="transmembrane region" description="Helical" evidence="5">
    <location>
        <begin position="483"/>
        <end position="513"/>
    </location>
</feature>
<comment type="caution">
    <text evidence="10">The sequence shown here is derived from an EMBL/GenBank/DDBJ whole genome shotgun (WGS) entry which is preliminary data.</text>
</comment>
<dbReference type="EMBL" id="JAKMXF010000300">
    <property type="protein sequence ID" value="KAI6652005.1"/>
    <property type="molecule type" value="Genomic_DNA"/>
</dbReference>
<evidence type="ECO:0000256" key="6">
    <source>
        <dbReference type="SAM" id="SignalP"/>
    </source>
</evidence>
<dbReference type="SUPFAM" id="SSF48726">
    <property type="entry name" value="Immunoglobulin"/>
    <property type="match status" value="1"/>
</dbReference>
<dbReference type="InterPro" id="IPR013783">
    <property type="entry name" value="Ig-like_fold"/>
</dbReference>
<name>A0AAV7JTK9_9METZ</name>
<dbReference type="CDD" id="cd00047">
    <property type="entry name" value="PTPc"/>
    <property type="match status" value="1"/>
</dbReference>
<dbReference type="SUPFAM" id="SSF52799">
    <property type="entry name" value="(Phosphotyrosine protein) phosphatases II"/>
    <property type="match status" value="2"/>
</dbReference>
<evidence type="ECO:0000259" key="7">
    <source>
        <dbReference type="PROSITE" id="PS50055"/>
    </source>
</evidence>
<comment type="catalytic activity">
    <reaction evidence="4">
        <text>O-phospho-L-tyrosyl-[protein] + H2O = L-tyrosyl-[protein] + phosphate</text>
        <dbReference type="Rhea" id="RHEA:10684"/>
        <dbReference type="Rhea" id="RHEA-COMP:10136"/>
        <dbReference type="Rhea" id="RHEA-COMP:20101"/>
        <dbReference type="ChEBI" id="CHEBI:15377"/>
        <dbReference type="ChEBI" id="CHEBI:43474"/>
        <dbReference type="ChEBI" id="CHEBI:46858"/>
        <dbReference type="ChEBI" id="CHEBI:61978"/>
        <dbReference type="EC" id="3.1.3.48"/>
    </reaction>
</comment>
<dbReference type="InterPro" id="IPR029021">
    <property type="entry name" value="Prot-tyrosine_phosphatase-like"/>
</dbReference>
<evidence type="ECO:0000313" key="10">
    <source>
        <dbReference type="EMBL" id="KAI6652005.1"/>
    </source>
</evidence>
<feature type="domain" description="Tyrosine-protein phosphatase" evidence="7">
    <location>
        <begin position="559"/>
        <end position="816"/>
    </location>
</feature>
<dbReference type="PROSITE" id="PS50055">
    <property type="entry name" value="TYR_PHOSPHATASE_PTP"/>
    <property type="match status" value="2"/>
</dbReference>
<dbReference type="PROSITE" id="PS50056">
    <property type="entry name" value="TYR_PHOSPHATASE_2"/>
    <property type="match status" value="2"/>
</dbReference>
<dbReference type="PROSITE" id="PS00383">
    <property type="entry name" value="TYR_PHOSPHATASE_1"/>
    <property type="match status" value="1"/>
</dbReference>
<feature type="domain" description="Tyrosine-protein phosphatase" evidence="7">
    <location>
        <begin position="847"/>
        <end position="1109"/>
    </location>
</feature>
<dbReference type="InterPro" id="IPR036179">
    <property type="entry name" value="Ig-like_dom_sf"/>
</dbReference>
<evidence type="ECO:0000256" key="4">
    <source>
        <dbReference type="ARBA" id="ARBA00051722"/>
    </source>
</evidence>
<dbReference type="InterPro" id="IPR007110">
    <property type="entry name" value="Ig-like_dom"/>
</dbReference>
<keyword evidence="5" id="KW-1133">Transmembrane helix</keyword>
<gene>
    <name evidence="10" type="ORF">LOD99_4550</name>
</gene>
<feature type="domain" description="Tyrosine specific protein phosphatases" evidence="8">
    <location>
        <begin position="733"/>
        <end position="807"/>
    </location>
</feature>
<evidence type="ECO:0000256" key="3">
    <source>
        <dbReference type="ARBA" id="ARBA00022912"/>
    </source>
</evidence>
<keyword evidence="6" id="KW-0732">Signal</keyword>
<dbReference type="Gene3D" id="2.60.40.10">
    <property type="entry name" value="Immunoglobulins"/>
    <property type="match status" value="1"/>
</dbReference>
<dbReference type="InterPro" id="IPR003595">
    <property type="entry name" value="Tyr_Pase_cat"/>
</dbReference>